<dbReference type="PANTHER" id="PTHR31350:SF21">
    <property type="entry name" value="F-BOX ONLY PROTEIN 21"/>
    <property type="match status" value="1"/>
</dbReference>
<dbReference type="AlphaFoldDB" id="A0A6M1SZA7"/>
<gene>
    <name evidence="3" type="ORF">G3570_13705</name>
</gene>
<proteinExistence type="inferred from homology"/>
<dbReference type="InterPro" id="IPR032698">
    <property type="entry name" value="SirB1_N"/>
</dbReference>
<evidence type="ECO:0000313" key="4">
    <source>
        <dbReference type="Proteomes" id="UP000473278"/>
    </source>
</evidence>
<reference evidence="3 4" key="1">
    <citation type="submission" date="2020-02" db="EMBL/GenBank/DDBJ databases">
        <title>Balneolaceae bacterium YR4-1, complete genome.</title>
        <authorList>
            <person name="Li Y."/>
            <person name="Wu S."/>
        </authorList>
    </citation>
    <scope>NUCLEOTIDE SEQUENCE [LARGE SCALE GENOMIC DNA]</scope>
    <source>
        <strain evidence="3 4">YR4-1</strain>
    </source>
</reference>
<sequence>MSNKAEIESLIYLLEDPDPYVKTNVRNRLFELGEQAVPLLDEQKSQSKDDEERELINDIIQWITYGSLQEDFLEVLENGLGNLKQLEDAVFILARFENPTLREEEYKRKLDRFASMVSDDLKYQLDDSKKMHILLDFVFDELSFRGSNVDYYNPDNSYLHRVIDRRQGLPISLALIVLFLARRLELPFYGVNMPIHFMLKYKGELDEILIDPFDRGKTVTYNQCYFFLKQNGVEPKSEHFDTAQPYEILARCIRNLIQSYSRLEKEDKVENLKSLLSAVEAMTPQG</sequence>
<protein>
    <recommendedName>
        <fullName evidence="2">Protein SirB1 N-terminal domain-containing protein</fullName>
    </recommendedName>
</protein>
<evidence type="ECO:0000259" key="2">
    <source>
        <dbReference type="Pfam" id="PF13369"/>
    </source>
</evidence>
<dbReference type="RefSeq" id="WP_165143319.1">
    <property type="nucleotide sequence ID" value="NZ_JAALLT010000004.1"/>
</dbReference>
<accession>A0A6M1SZA7</accession>
<evidence type="ECO:0000256" key="1">
    <source>
        <dbReference type="ARBA" id="ARBA00007100"/>
    </source>
</evidence>
<comment type="similarity">
    <text evidence="1">Belongs to the UPF0162 family.</text>
</comment>
<name>A0A6M1SZA7_9BACT</name>
<keyword evidence="4" id="KW-1185">Reference proteome</keyword>
<dbReference type="EMBL" id="JAALLT010000004">
    <property type="protein sequence ID" value="NGP77698.1"/>
    <property type="molecule type" value="Genomic_DNA"/>
</dbReference>
<dbReference type="PANTHER" id="PTHR31350">
    <property type="entry name" value="SI:DKEY-261L7.2"/>
    <property type="match status" value="1"/>
</dbReference>
<dbReference type="Proteomes" id="UP000473278">
    <property type="component" value="Unassembled WGS sequence"/>
</dbReference>
<evidence type="ECO:0000313" key="3">
    <source>
        <dbReference type="EMBL" id="NGP77698.1"/>
    </source>
</evidence>
<dbReference type="Pfam" id="PF13369">
    <property type="entry name" value="Transglut_core2"/>
    <property type="match status" value="1"/>
</dbReference>
<comment type="caution">
    <text evidence="3">The sequence shown here is derived from an EMBL/GenBank/DDBJ whole genome shotgun (WGS) entry which is preliminary data.</text>
</comment>
<organism evidence="3 4">
    <name type="scientific">Halalkalibaculum roseum</name>
    <dbReference type="NCBI Taxonomy" id="2709311"/>
    <lineage>
        <taxon>Bacteria</taxon>
        <taxon>Pseudomonadati</taxon>
        <taxon>Balneolota</taxon>
        <taxon>Balneolia</taxon>
        <taxon>Balneolales</taxon>
        <taxon>Balneolaceae</taxon>
        <taxon>Halalkalibaculum</taxon>
    </lineage>
</organism>
<feature type="domain" description="Protein SirB1 N-terminal" evidence="2">
    <location>
        <begin position="105"/>
        <end position="254"/>
    </location>
</feature>